<dbReference type="EMBL" id="MU151052">
    <property type="protein sequence ID" value="KAF9454818.1"/>
    <property type="molecule type" value="Genomic_DNA"/>
</dbReference>
<feature type="compositionally biased region" description="Basic and acidic residues" evidence="1">
    <location>
        <begin position="1"/>
        <end position="11"/>
    </location>
</feature>
<dbReference type="OrthoDB" id="3367070at2759"/>
<reference evidence="2" key="1">
    <citation type="submission" date="2020-11" db="EMBL/GenBank/DDBJ databases">
        <authorList>
            <consortium name="DOE Joint Genome Institute"/>
            <person name="Ahrendt S."/>
            <person name="Riley R."/>
            <person name="Andreopoulos W."/>
            <person name="Labutti K."/>
            <person name="Pangilinan J."/>
            <person name="Ruiz-Duenas F.J."/>
            <person name="Barrasa J.M."/>
            <person name="Sanchez-Garcia M."/>
            <person name="Camarero S."/>
            <person name="Miyauchi S."/>
            <person name="Serrano A."/>
            <person name="Linde D."/>
            <person name="Babiker R."/>
            <person name="Drula E."/>
            <person name="Ayuso-Fernandez I."/>
            <person name="Pacheco R."/>
            <person name="Padilla G."/>
            <person name="Ferreira P."/>
            <person name="Barriuso J."/>
            <person name="Kellner H."/>
            <person name="Castanera R."/>
            <person name="Alfaro M."/>
            <person name="Ramirez L."/>
            <person name="Pisabarro A.G."/>
            <person name="Kuo A."/>
            <person name="Tritt A."/>
            <person name="Lipzen A."/>
            <person name="He G."/>
            <person name="Yan M."/>
            <person name="Ng V."/>
            <person name="Cullen D."/>
            <person name="Martin F."/>
            <person name="Rosso M.-N."/>
            <person name="Henrissat B."/>
            <person name="Hibbett D."/>
            <person name="Martinez A.T."/>
            <person name="Grigoriev I.V."/>
        </authorList>
    </citation>
    <scope>NUCLEOTIDE SEQUENCE</scope>
    <source>
        <strain evidence="2">MF-IS2</strain>
    </source>
</reference>
<dbReference type="AlphaFoldDB" id="A0A9P5XNT7"/>
<organism evidence="2 3">
    <name type="scientific">Macrolepiota fuliginosa MF-IS2</name>
    <dbReference type="NCBI Taxonomy" id="1400762"/>
    <lineage>
        <taxon>Eukaryota</taxon>
        <taxon>Fungi</taxon>
        <taxon>Dikarya</taxon>
        <taxon>Basidiomycota</taxon>
        <taxon>Agaricomycotina</taxon>
        <taxon>Agaricomycetes</taxon>
        <taxon>Agaricomycetidae</taxon>
        <taxon>Agaricales</taxon>
        <taxon>Agaricineae</taxon>
        <taxon>Agaricaceae</taxon>
        <taxon>Macrolepiota</taxon>
    </lineage>
</organism>
<keyword evidence="3" id="KW-1185">Reference proteome</keyword>
<proteinExistence type="predicted"/>
<feature type="compositionally biased region" description="Polar residues" evidence="1">
    <location>
        <begin position="17"/>
        <end position="29"/>
    </location>
</feature>
<evidence type="ECO:0000313" key="3">
    <source>
        <dbReference type="Proteomes" id="UP000807342"/>
    </source>
</evidence>
<evidence type="ECO:0000256" key="1">
    <source>
        <dbReference type="SAM" id="MobiDB-lite"/>
    </source>
</evidence>
<feature type="compositionally biased region" description="Polar residues" evidence="1">
    <location>
        <begin position="171"/>
        <end position="181"/>
    </location>
</feature>
<feature type="region of interest" description="Disordered" evidence="1">
    <location>
        <begin position="164"/>
        <end position="230"/>
    </location>
</feature>
<feature type="compositionally biased region" description="Polar residues" evidence="1">
    <location>
        <begin position="352"/>
        <end position="367"/>
    </location>
</feature>
<sequence>LPMTPAKDRHGGGSKIGSPSSATASTFSRAGTDTVTATLAQRLNELSVANADGLLSDDEYRLLRQNLFERFASASEVPSETPVVPAVRPRLGPAGTGPSTPERTPSRPMSNFQVELPRPGSSQSRYSITSGVASLFRRTSTTVPQDTDASSLWSQQSSTSSRWKFGRILSRKSSNSSMHTTASRKDMAETISNSPRRERGGSVSRPETPHRRRLATPPSSFPGGMKQQETRFPNSSIYNVFDEDHLSSVADIQQEILAVEAEVKRLMDAFTGLEVTTLSKTKRSRGYSLTRSDTGRTSNVGSTMDTRSTKRLNMAESDADAGSTRSWNSAGTLPSMGPKSVHSSRIGLRPKTSITASLGLSTTSSRPGSLRRKNSSSSVQSHGVGKPGTVPPIPVPPLPGHLTMNGANGSSVSLARSAQVMASVPEDDTRSAAETVTTTVRMDEDMEDGDEMEDIRRRREEVQQRYGARLDYLRAKLKGAELHEKLLRR</sequence>
<feature type="region of interest" description="Disordered" evidence="1">
    <location>
        <begin position="74"/>
        <end position="126"/>
    </location>
</feature>
<feature type="compositionally biased region" description="Polar residues" evidence="1">
    <location>
        <begin position="97"/>
        <end position="113"/>
    </location>
</feature>
<feature type="compositionally biased region" description="Pro residues" evidence="1">
    <location>
        <begin position="389"/>
        <end position="399"/>
    </location>
</feature>
<dbReference type="Proteomes" id="UP000807342">
    <property type="component" value="Unassembled WGS sequence"/>
</dbReference>
<feature type="compositionally biased region" description="Polar residues" evidence="1">
    <location>
        <begin position="323"/>
        <end position="332"/>
    </location>
</feature>
<name>A0A9P5XNT7_9AGAR</name>
<gene>
    <name evidence="2" type="ORF">P691DRAFT_655470</name>
</gene>
<evidence type="ECO:0000313" key="2">
    <source>
        <dbReference type="EMBL" id="KAF9454818.1"/>
    </source>
</evidence>
<feature type="compositionally biased region" description="Polar residues" evidence="1">
    <location>
        <begin position="287"/>
        <end position="306"/>
    </location>
</feature>
<feature type="non-terminal residue" evidence="2">
    <location>
        <position position="1"/>
    </location>
</feature>
<comment type="caution">
    <text evidence="2">The sequence shown here is derived from an EMBL/GenBank/DDBJ whole genome shotgun (WGS) entry which is preliminary data.</text>
</comment>
<feature type="region of interest" description="Disordered" evidence="1">
    <location>
        <begin position="1"/>
        <end position="29"/>
    </location>
</feature>
<protein>
    <submittedName>
        <fullName evidence="2">Uncharacterized protein</fullName>
    </submittedName>
</protein>
<feature type="region of interest" description="Disordered" evidence="1">
    <location>
        <begin position="285"/>
        <end position="405"/>
    </location>
</feature>
<accession>A0A9P5XNT7</accession>